<dbReference type="VEuPathDB" id="FungiDB:BO72DRAFT_449090"/>
<keyword evidence="3" id="KW-1185">Reference proteome</keyword>
<accession>A0A8G1RP46</accession>
<organism evidence="2 3">
    <name type="scientific">Aspergillus fijiensis CBS 313.89</name>
    <dbReference type="NCBI Taxonomy" id="1448319"/>
    <lineage>
        <taxon>Eukaryota</taxon>
        <taxon>Fungi</taxon>
        <taxon>Dikarya</taxon>
        <taxon>Ascomycota</taxon>
        <taxon>Pezizomycotina</taxon>
        <taxon>Eurotiomycetes</taxon>
        <taxon>Eurotiomycetidae</taxon>
        <taxon>Eurotiales</taxon>
        <taxon>Aspergillaceae</taxon>
        <taxon>Aspergillus</taxon>
    </lineage>
</organism>
<sequence length="64" mass="7422">MWREEARKVNWLEGWRVGENWVGSDNGQRQTESEPGRRGVERTRAAPVVNWEGKEARTGGRDKL</sequence>
<proteinExistence type="predicted"/>
<dbReference type="RefSeq" id="XP_040800314.1">
    <property type="nucleotide sequence ID" value="XM_040944942.1"/>
</dbReference>
<feature type="compositionally biased region" description="Basic and acidic residues" evidence="1">
    <location>
        <begin position="31"/>
        <end position="44"/>
    </location>
</feature>
<dbReference type="GeneID" id="63862275"/>
<gene>
    <name evidence="2" type="ORF">BO72DRAFT_449090</name>
</gene>
<evidence type="ECO:0000313" key="2">
    <source>
        <dbReference type="EMBL" id="RAK76304.1"/>
    </source>
</evidence>
<dbReference type="AlphaFoldDB" id="A0A8G1RP46"/>
<reference evidence="2 3" key="1">
    <citation type="submission" date="2018-02" db="EMBL/GenBank/DDBJ databases">
        <title>The genomes of Aspergillus section Nigri reveals drivers in fungal speciation.</title>
        <authorList>
            <consortium name="DOE Joint Genome Institute"/>
            <person name="Vesth T.C."/>
            <person name="Nybo J."/>
            <person name="Theobald S."/>
            <person name="Brandl J."/>
            <person name="Frisvad J.C."/>
            <person name="Nielsen K.F."/>
            <person name="Lyhne E.K."/>
            <person name="Kogle M.E."/>
            <person name="Kuo A."/>
            <person name="Riley R."/>
            <person name="Clum A."/>
            <person name="Nolan M."/>
            <person name="Lipzen A."/>
            <person name="Salamov A."/>
            <person name="Henrissat B."/>
            <person name="Wiebenga A."/>
            <person name="De vries R.P."/>
            <person name="Grigoriev I.V."/>
            <person name="Mortensen U.H."/>
            <person name="Andersen M.R."/>
            <person name="Baker S.E."/>
        </authorList>
    </citation>
    <scope>NUCLEOTIDE SEQUENCE [LARGE SCALE GENOMIC DNA]</scope>
    <source>
        <strain evidence="2 3">CBS 313.89</strain>
    </source>
</reference>
<feature type="region of interest" description="Disordered" evidence="1">
    <location>
        <begin position="21"/>
        <end position="64"/>
    </location>
</feature>
<dbReference type="EMBL" id="KZ824650">
    <property type="protein sequence ID" value="RAK76304.1"/>
    <property type="molecule type" value="Genomic_DNA"/>
</dbReference>
<feature type="compositionally biased region" description="Basic and acidic residues" evidence="1">
    <location>
        <begin position="52"/>
        <end position="64"/>
    </location>
</feature>
<protein>
    <submittedName>
        <fullName evidence="2">Uncharacterized protein</fullName>
    </submittedName>
</protein>
<dbReference type="Proteomes" id="UP000249789">
    <property type="component" value="Unassembled WGS sequence"/>
</dbReference>
<evidence type="ECO:0000313" key="3">
    <source>
        <dbReference type="Proteomes" id="UP000249789"/>
    </source>
</evidence>
<name>A0A8G1RP46_9EURO</name>
<evidence type="ECO:0000256" key="1">
    <source>
        <dbReference type="SAM" id="MobiDB-lite"/>
    </source>
</evidence>